<evidence type="ECO:0000313" key="2">
    <source>
        <dbReference type="EMBL" id="MFG6077256.1"/>
    </source>
</evidence>
<dbReference type="EMBL" id="JBGCUC010000010">
    <property type="protein sequence ID" value="MFG6077256.1"/>
    <property type="molecule type" value="Genomic_DNA"/>
</dbReference>
<evidence type="ECO:0008006" key="4">
    <source>
        <dbReference type="Google" id="ProtNLM"/>
    </source>
</evidence>
<sequence length="140" mass="14800">MKRKDYLSWTGIFCGSAALLLVWVSFMAGPFSPRATLEGMLAIKAVAIKQATFAALQGKELIPAAQHWDIDRIIDMVIAILSAAAIICGVIGGVLRENRHAAGAAILFGISVAAFQFALLMSGGLLLALLIFSLAHGIFT</sequence>
<keyword evidence="1" id="KW-0812">Transmembrane</keyword>
<protein>
    <recommendedName>
        <fullName evidence="4">Inner membrane protein yidI</fullName>
    </recommendedName>
</protein>
<proteinExistence type="predicted"/>
<gene>
    <name evidence="2" type="ORF">AB3U87_12890</name>
</gene>
<organism evidence="2 3">
    <name type="scientific">Erwinia plantamica</name>
    <dbReference type="NCBI Taxonomy" id="3237104"/>
    <lineage>
        <taxon>Bacteria</taxon>
        <taxon>Pseudomonadati</taxon>
        <taxon>Pseudomonadota</taxon>
        <taxon>Gammaproteobacteria</taxon>
        <taxon>Enterobacterales</taxon>
        <taxon>Erwiniaceae</taxon>
        <taxon>Erwinia</taxon>
    </lineage>
</organism>
<dbReference type="Proteomes" id="UP001605250">
    <property type="component" value="Unassembled WGS sequence"/>
</dbReference>
<keyword evidence="1" id="KW-0472">Membrane</keyword>
<feature type="transmembrane region" description="Helical" evidence="1">
    <location>
        <begin position="73"/>
        <end position="95"/>
    </location>
</feature>
<dbReference type="RefSeq" id="WP_394149278.1">
    <property type="nucleotide sequence ID" value="NZ_JBGCUC010000010.1"/>
</dbReference>
<evidence type="ECO:0000256" key="1">
    <source>
        <dbReference type="SAM" id="Phobius"/>
    </source>
</evidence>
<reference evidence="2 3" key="1">
    <citation type="submission" date="2024-07" db="EMBL/GenBank/DDBJ databases">
        <title>Novel bacterial strain Erwinia sp. OPT-41 promoting growth of various crops.</title>
        <authorList>
            <person name="Egorshina A."/>
            <person name="Lukyantsev M.A."/>
            <person name="Golubev S.N."/>
            <person name="Muratova A.Y."/>
            <person name="Bulygina E.A."/>
        </authorList>
    </citation>
    <scope>NUCLEOTIDE SEQUENCE [LARGE SCALE GENOMIC DNA]</scope>
    <source>
        <strain evidence="2 3">OPT-41</strain>
    </source>
</reference>
<comment type="caution">
    <text evidence="2">The sequence shown here is derived from an EMBL/GenBank/DDBJ whole genome shotgun (WGS) entry which is preliminary data.</text>
</comment>
<keyword evidence="1" id="KW-1133">Transmembrane helix</keyword>
<accession>A0ABW7CM03</accession>
<feature type="transmembrane region" description="Helical" evidence="1">
    <location>
        <begin position="107"/>
        <end position="135"/>
    </location>
</feature>
<keyword evidence="3" id="KW-1185">Reference proteome</keyword>
<feature type="transmembrane region" description="Helical" evidence="1">
    <location>
        <begin position="7"/>
        <end position="28"/>
    </location>
</feature>
<name>A0ABW7CM03_9GAMM</name>
<evidence type="ECO:0000313" key="3">
    <source>
        <dbReference type="Proteomes" id="UP001605250"/>
    </source>
</evidence>